<dbReference type="Pfam" id="PF00583">
    <property type="entry name" value="Acetyltransf_1"/>
    <property type="match status" value="1"/>
</dbReference>
<dbReference type="EC" id="2.3.1.-" evidence="2"/>
<name>A0A4P7KNX9_9GAMM</name>
<accession>A0A4P7KNX9</accession>
<dbReference type="SUPFAM" id="SSF55729">
    <property type="entry name" value="Acyl-CoA N-acyltransferases (Nat)"/>
    <property type="match status" value="1"/>
</dbReference>
<dbReference type="RefSeq" id="WP_026822402.1">
    <property type="nucleotide sequence ID" value="NZ_CP038613.1"/>
</dbReference>
<evidence type="ECO:0000313" key="5">
    <source>
        <dbReference type="Proteomes" id="UP001177592"/>
    </source>
</evidence>
<evidence type="ECO:0000259" key="1">
    <source>
        <dbReference type="PROSITE" id="PS51186"/>
    </source>
</evidence>
<evidence type="ECO:0000313" key="4">
    <source>
        <dbReference type="Proteomes" id="UP000295134"/>
    </source>
</evidence>
<dbReference type="GeneID" id="96875449"/>
<proteinExistence type="predicted"/>
<protein>
    <submittedName>
        <fullName evidence="2 3">Acetyltransferase</fullName>
        <ecNumber evidence="2">2.3.1.-</ecNumber>
    </submittedName>
</protein>
<sequence>MKLILNDKENIAEENTIIDSLWKHNSNFTTVDMHPLKVTLMDNDNIVGGLIARTWWGGLDIQYLWIAENYRKKGFGKDLMKKAEDEAIKRKCHMAYVDTFDFQAVNFYKKLGYKEYGHLDKFAHCYTRYYLSKPLKNTDVC</sequence>
<evidence type="ECO:0000313" key="2">
    <source>
        <dbReference type="EMBL" id="QBY41617.1"/>
    </source>
</evidence>
<dbReference type="KEGG" id="ans:ArsFIN_01350"/>
<keyword evidence="5" id="KW-1185">Reference proteome</keyword>
<gene>
    <name evidence="2" type="ORF">ArsFIN_01350</name>
    <name evidence="3" type="ORF">QE258_20675</name>
</gene>
<feature type="domain" description="N-acetyltransferase" evidence="1">
    <location>
        <begin position="1"/>
        <end position="136"/>
    </location>
</feature>
<dbReference type="InterPro" id="IPR016181">
    <property type="entry name" value="Acyl_CoA_acyltransferase"/>
</dbReference>
<dbReference type="InterPro" id="IPR000182">
    <property type="entry name" value="GNAT_dom"/>
</dbReference>
<keyword evidence="2" id="KW-0012">Acyltransferase</keyword>
<dbReference type="Gene3D" id="3.40.630.30">
    <property type="match status" value="1"/>
</dbReference>
<evidence type="ECO:0000313" key="3">
    <source>
        <dbReference type="EMBL" id="WGM05815.1"/>
    </source>
</evidence>
<dbReference type="AlphaFoldDB" id="A0A4P7KNX9"/>
<dbReference type="Proteomes" id="UP001177592">
    <property type="component" value="Chromosome"/>
</dbReference>
<dbReference type="CDD" id="cd04301">
    <property type="entry name" value="NAT_SF"/>
    <property type="match status" value="1"/>
</dbReference>
<reference evidence="2 4" key="1">
    <citation type="submission" date="2019-03" db="EMBL/GenBank/DDBJ databases">
        <title>Long-read sequencing reveals hyperdense prophage content in a complex bacterial symbiont genome.</title>
        <authorList>
            <person name="Frost C.L."/>
            <person name="Siozios S."/>
            <person name="Nadal-Jimenez P."/>
            <person name="Brockhurst M.A."/>
            <person name="King K.C."/>
            <person name="Darby A.C."/>
            <person name="Hurst G.D.D."/>
        </authorList>
    </citation>
    <scope>NUCLEOTIDE SEQUENCE [LARGE SCALE GENOMIC DNA]</scope>
    <source>
        <strain evidence="2 4">FIN</strain>
    </source>
</reference>
<dbReference type="EMBL" id="CP123523">
    <property type="protein sequence ID" value="WGM05815.1"/>
    <property type="molecule type" value="Genomic_DNA"/>
</dbReference>
<dbReference type="Proteomes" id="UP000295134">
    <property type="component" value="Chromosome"/>
</dbReference>
<dbReference type="EMBL" id="CP038613">
    <property type="protein sequence ID" value="QBY41617.1"/>
    <property type="molecule type" value="Genomic_DNA"/>
</dbReference>
<reference evidence="3" key="2">
    <citation type="submission" date="2023-04" db="EMBL/GenBank/DDBJ databases">
        <title>Genome dynamics across the evolutionary transition to endosymbiosis.</title>
        <authorList>
            <person name="Siozios S."/>
            <person name="Nadal-Jimenez P."/>
            <person name="Azagi T."/>
            <person name="Sprong H."/>
            <person name="Frost C.L."/>
            <person name="Parratt S.R."/>
            <person name="Taylor G."/>
            <person name="Brettell L."/>
            <person name="Lew K.C."/>
            <person name="Croft L."/>
            <person name="King K.C."/>
            <person name="Brockhurst M.A."/>
            <person name="Hypsa V."/>
            <person name="Novakova E."/>
            <person name="Darby A.C."/>
            <person name="Hurst G.D.D."/>
        </authorList>
    </citation>
    <scope>NUCLEOTIDE SEQUENCE</scope>
    <source>
        <strain evidence="3">ANv_CAN</strain>
    </source>
</reference>
<dbReference type="PROSITE" id="PS51186">
    <property type="entry name" value="GNAT"/>
    <property type="match status" value="1"/>
</dbReference>
<dbReference type="GO" id="GO:0016747">
    <property type="term" value="F:acyltransferase activity, transferring groups other than amino-acyl groups"/>
    <property type="evidence" value="ECO:0007669"/>
    <property type="project" value="InterPro"/>
</dbReference>
<organism evidence="2 4">
    <name type="scientific">Arsenophonus nasoniae</name>
    <name type="common">son-killer infecting Nasonia vitripennis</name>
    <dbReference type="NCBI Taxonomy" id="638"/>
    <lineage>
        <taxon>Bacteria</taxon>
        <taxon>Pseudomonadati</taxon>
        <taxon>Pseudomonadota</taxon>
        <taxon>Gammaproteobacteria</taxon>
        <taxon>Enterobacterales</taxon>
        <taxon>Morganellaceae</taxon>
        <taxon>Arsenophonus</taxon>
    </lineage>
</organism>
<keyword evidence="2" id="KW-0808">Transferase</keyword>